<feature type="region of interest" description="Disordered" evidence="1">
    <location>
        <begin position="48"/>
        <end position="71"/>
    </location>
</feature>
<comment type="caution">
    <text evidence="2">The sequence shown here is derived from an EMBL/GenBank/DDBJ whole genome shotgun (WGS) entry which is preliminary data.</text>
</comment>
<reference evidence="3" key="1">
    <citation type="journal article" date="2019" name="Int. J. Syst. Evol. Microbiol.">
        <title>The Global Catalogue of Microorganisms (GCM) 10K type strain sequencing project: providing services to taxonomists for standard genome sequencing and annotation.</title>
        <authorList>
            <consortium name="The Broad Institute Genomics Platform"/>
            <consortium name="The Broad Institute Genome Sequencing Center for Infectious Disease"/>
            <person name="Wu L."/>
            <person name="Ma J."/>
        </authorList>
    </citation>
    <scope>NUCLEOTIDE SEQUENCE [LARGE SCALE GENOMIC DNA]</scope>
    <source>
        <strain evidence="3">KCTC 42586</strain>
    </source>
</reference>
<dbReference type="EMBL" id="JBHSKM010000045">
    <property type="protein sequence ID" value="MFC5220086.1"/>
    <property type="molecule type" value="Genomic_DNA"/>
</dbReference>
<accession>A0ABW0CZ17</accession>
<organism evidence="2 3">
    <name type="scientific">Streptomyces coerulescens</name>
    <dbReference type="NCBI Taxonomy" id="29304"/>
    <lineage>
        <taxon>Bacteria</taxon>
        <taxon>Bacillati</taxon>
        <taxon>Actinomycetota</taxon>
        <taxon>Actinomycetes</taxon>
        <taxon>Kitasatosporales</taxon>
        <taxon>Streptomycetaceae</taxon>
        <taxon>Streptomyces</taxon>
    </lineage>
</organism>
<evidence type="ECO:0000313" key="3">
    <source>
        <dbReference type="Proteomes" id="UP001596263"/>
    </source>
</evidence>
<evidence type="ECO:0000313" key="2">
    <source>
        <dbReference type="EMBL" id="MFC5220086.1"/>
    </source>
</evidence>
<protein>
    <submittedName>
        <fullName evidence="2">Uncharacterized protein</fullName>
    </submittedName>
</protein>
<dbReference type="RefSeq" id="WP_380864563.1">
    <property type="nucleotide sequence ID" value="NZ_JBHSKM010000045.1"/>
</dbReference>
<evidence type="ECO:0000256" key="1">
    <source>
        <dbReference type="SAM" id="MobiDB-lite"/>
    </source>
</evidence>
<sequence>MLSELRARQVVRGGDLVVGERAQGARASHQTSGIGEREKVARVGAVGLPQHPVPQRGQFSGAFGLAGEPDQPSGPGCGALAFLGEGSVGLLLEREGVLGPSGE</sequence>
<proteinExistence type="predicted"/>
<name>A0ABW0CZ17_STRCD</name>
<dbReference type="Proteomes" id="UP001596263">
    <property type="component" value="Unassembled WGS sequence"/>
</dbReference>
<keyword evidence="3" id="KW-1185">Reference proteome</keyword>
<gene>
    <name evidence="2" type="ORF">ACFPQ9_40380</name>
</gene>